<evidence type="ECO:0000256" key="3">
    <source>
        <dbReference type="ARBA" id="ARBA00023172"/>
    </source>
</evidence>
<dbReference type="PANTHER" id="PTHR30461">
    <property type="entry name" value="DNA-INVERTASE FROM LAMBDOID PROPHAGE"/>
    <property type="match status" value="1"/>
</dbReference>
<evidence type="ECO:0000256" key="4">
    <source>
        <dbReference type="PROSITE-ProRule" id="PRU10137"/>
    </source>
</evidence>
<evidence type="ECO:0000259" key="6">
    <source>
        <dbReference type="PROSITE" id="PS51737"/>
    </source>
</evidence>
<dbReference type="Pfam" id="PF13408">
    <property type="entry name" value="Zn_ribbon_recom"/>
    <property type="match status" value="1"/>
</dbReference>
<keyword evidence="8" id="KW-1185">Reference proteome</keyword>
<proteinExistence type="predicted"/>
<dbReference type="RefSeq" id="WP_318757696.1">
    <property type="nucleotide sequence ID" value="NZ_JAWUZT010000039.1"/>
</dbReference>
<dbReference type="InterPro" id="IPR011109">
    <property type="entry name" value="DNA_bind_recombinase_dom"/>
</dbReference>
<gene>
    <name evidence="7" type="ORF">RIB56_13340</name>
</gene>
<organism evidence="7 8">
    <name type="scientific">Priestia flexa</name>
    <dbReference type="NCBI Taxonomy" id="86664"/>
    <lineage>
        <taxon>Bacteria</taxon>
        <taxon>Bacillati</taxon>
        <taxon>Bacillota</taxon>
        <taxon>Bacilli</taxon>
        <taxon>Bacillales</taxon>
        <taxon>Bacillaceae</taxon>
        <taxon>Priestia</taxon>
    </lineage>
</organism>
<dbReference type="PANTHER" id="PTHR30461:SF23">
    <property type="entry name" value="DNA RECOMBINASE-RELATED"/>
    <property type="match status" value="1"/>
</dbReference>
<dbReference type="InterPro" id="IPR038109">
    <property type="entry name" value="DNA_bind_recomb_sf"/>
</dbReference>
<feature type="active site" description="O-(5'-phospho-DNA)-serine intermediate" evidence="4">
    <location>
        <position position="14"/>
    </location>
</feature>
<dbReference type="Proteomes" id="UP001284771">
    <property type="component" value="Unassembled WGS sequence"/>
</dbReference>
<sequence>MKEVLRVAIYARVSTEEQATEGYSITAQLRTLRQYASLYEYEIVNEYVDEGLSGKNIQGRPAMQRLIADAEKELFDIVLVWKISRLSRNMLDTLILLDKFEDLNIKFISYSENFDTSTPIGRLVVQLMASIAEMERNTLSENVKLGMKQRALEGSWNGGIVYGYDSNDKELIVNEEEANVVRLIFKLYAEGKGLKAVTNYLNKAGYRTKRGKHFSINGIATILDNPLYRGKIRWLQVENWDKKRRKGKNPNYILTDGNHEAIISEELWNIVQNRRKSRSFKQRQSHEPFLLSSILRCPSCGQGMVPSITTSTRKNGTKVKHRYYVCSNFHNKGSSACKANSIKAFDAEDTVIKRIEGFINNHDGFI</sequence>
<keyword evidence="3" id="KW-0233">DNA recombination</keyword>
<dbReference type="Pfam" id="PF07508">
    <property type="entry name" value="Recombinase"/>
    <property type="match status" value="1"/>
</dbReference>
<evidence type="ECO:0000313" key="8">
    <source>
        <dbReference type="Proteomes" id="UP001284771"/>
    </source>
</evidence>
<dbReference type="InterPro" id="IPR006118">
    <property type="entry name" value="Recombinase_CS"/>
</dbReference>
<protein>
    <submittedName>
        <fullName evidence="7">Recombinase family protein</fullName>
    </submittedName>
</protein>
<dbReference type="SUPFAM" id="SSF53041">
    <property type="entry name" value="Resolvase-like"/>
    <property type="match status" value="1"/>
</dbReference>
<dbReference type="EMBL" id="JAWUZT010000039">
    <property type="protein sequence ID" value="MDW8517115.1"/>
    <property type="molecule type" value="Genomic_DNA"/>
</dbReference>
<evidence type="ECO:0000256" key="1">
    <source>
        <dbReference type="ARBA" id="ARBA00022908"/>
    </source>
</evidence>
<dbReference type="InterPro" id="IPR025827">
    <property type="entry name" value="Zn_ribbon_recom_dom"/>
</dbReference>
<dbReference type="Gene3D" id="3.40.50.1390">
    <property type="entry name" value="Resolvase, N-terminal catalytic domain"/>
    <property type="match status" value="1"/>
</dbReference>
<name>A0ABU4J848_9BACI</name>
<dbReference type="InterPro" id="IPR050639">
    <property type="entry name" value="SSR_resolvase"/>
</dbReference>
<feature type="domain" description="Recombinase" evidence="6">
    <location>
        <begin position="161"/>
        <end position="281"/>
    </location>
</feature>
<dbReference type="PROSITE" id="PS00397">
    <property type="entry name" value="RECOMBINASES_1"/>
    <property type="match status" value="1"/>
</dbReference>
<dbReference type="InterPro" id="IPR036162">
    <property type="entry name" value="Resolvase-like_N_sf"/>
</dbReference>
<keyword evidence="2" id="KW-0238">DNA-binding</keyword>
<dbReference type="SMART" id="SM00857">
    <property type="entry name" value="Resolvase"/>
    <property type="match status" value="1"/>
</dbReference>
<feature type="domain" description="Resolvase/invertase-type recombinase catalytic" evidence="5">
    <location>
        <begin position="6"/>
        <end position="154"/>
    </location>
</feature>
<dbReference type="CDD" id="cd00338">
    <property type="entry name" value="Ser_Recombinase"/>
    <property type="match status" value="1"/>
</dbReference>
<evidence type="ECO:0000256" key="2">
    <source>
        <dbReference type="ARBA" id="ARBA00023125"/>
    </source>
</evidence>
<evidence type="ECO:0000259" key="5">
    <source>
        <dbReference type="PROSITE" id="PS51736"/>
    </source>
</evidence>
<keyword evidence="1" id="KW-0229">DNA integration</keyword>
<dbReference type="Pfam" id="PF00239">
    <property type="entry name" value="Resolvase"/>
    <property type="match status" value="1"/>
</dbReference>
<dbReference type="InterPro" id="IPR006119">
    <property type="entry name" value="Resolv_N"/>
</dbReference>
<reference evidence="8" key="1">
    <citation type="submission" date="2023-07" db="EMBL/GenBank/DDBJ databases">
        <title>Draft genomic sequences of Priestia flexa CCM isolated from the soil of an abandoned mine contaminated by free cyanide in the high Andean zone of Tacna, Peru.</title>
        <authorList>
            <person name="Caceda Quiroz C.J."/>
            <person name="Maraza Chooque G.J."/>
            <person name="Fora Quispe G.L."/>
            <person name="Carpio Mamani M."/>
        </authorList>
    </citation>
    <scope>NUCLEOTIDE SEQUENCE [LARGE SCALE GENOMIC DNA]</scope>
    <source>
        <strain evidence="8">CCM</strain>
    </source>
</reference>
<dbReference type="PROSITE" id="PS51736">
    <property type="entry name" value="RECOMBINASES_3"/>
    <property type="match status" value="1"/>
</dbReference>
<accession>A0ABU4J848</accession>
<dbReference type="Gene3D" id="3.90.1750.20">
    <property type="entry name" value="Putative Large Serine Recombinase, Chain B, Domain 2"/>
    <property type="match status" value="1"/>
</dbReference>
<evidence type="ECO:0000313" key="7">
    <source>
        <dbReference type="EMBL" id="MDW8517115.1"/>
    </source>
</evidence>
<comment type="caution">
    <text evidence="7">The sequence shown here is derived from an EMBL/GenBank/DDBJ whole genome shotgun (WGS) entry which is preliminary data.</text>
</comment>
<dbReference type="PROSITE" id="PS51737">
    <property type="entry name" value="RECOMBINASE_DNA_BIND"/>
    <property type="match status" value="1"/>
</dbReference>